<keyword evidence="2" id="KW-1185">Reference proteome</keyword>
<reference evidence="2" key="1">
    <citation type="journal article" date="2022" name="Mol. Ecol. Resour.">
        <title>The genomes of chicory, endive, great burdock and yacon provide insights into Asteraceae palaeo-polyploidization history and plant inulin production.</title>
        <authorList>
            <person name="Fan W."/>
            <person name="Wang S."/>
            <person name="Wang H."/>
            <person name="Wang A."/>
            <person name="Jiang F."/>
            <person name="Liu H."/>
            <person name="Zhao H."/>
            <person name="Xu D."/>
            <person name="Zhang Y."/>
        </authorList>
    </citation>
    <scope>NUCLEOTIDE SEQUENCE [LARGE SCALE GENOMIC DNA]</scope>
    <source>
        <strain evidence="2">cv. Yunnan</strain>
    </source>
</reference>
<dbReference type="Proteomes" id="UP001056120">
    <property type="component" value="Linkage Group LG08"/>
</dbReference>
<sequence length="105" mass="12158">MKGVPVPCVYACPASFSETPSTPYLHPTLSLILGFPPVIGFAMVSNFVWWCFGFDSWCSLLAEVNRGVWWIWDWSRVQRSRRCRWSPWMLNHCLSTRNMEERGGA</sequence>
<evidence type="ECO:0000313" key="1">
    <source>
        <dbReference type="EMBL" id="KAI3809179.1"/>
    </source>
</evidence>
<protein>
    <submittedName>
        <fullName evidence="1">Uncharacterized protein</fullName>
    </submittedName>
</protein>
<comment type="caution">
    <text evidence="1">The sequence shown here is derived from an EMBL/GenBank/DDBJ whole genome shotgun (WGS) entry which is preliminary data.</text>
</comment>
<name>A0ACB9IML7_9ASTR</name>
<proteinExistence type="predicted"/>
<gene>
    <name evidence="1" type="ORF">L1987_25149</name>
</gene>
<dbReference type="EMBL" id="CM042025">
    <property type="protein sequence ID" value="KAI3809179.1"/>
    <property type="molecule type" value="Genomic_DNA"/>
</dbReference>
<organism evidence="1 2">
    <name type="scientific">Smallanthus sonchifolius</name>
    <dbReference type="NCBI Taxonomy" id="185202"/>
    <lineage>
        <taxon>Eukaryota</taxon>
        <taxon>Viridiplantae</taxon>
        <taxon>Streptophyta</taxon>
        <taxon>Embryophyta</taxon>
        <taxon>Tracheophyta</taxon>
        <taxon>Spermatophyta</taxon>
        <taxon>Magnoliopsida</taxon>
        <taxon>eudicotyledons</taxon>
        <taxon>Gunneridae</taxon>
        <taxon>Pentapetalae</taxon>
        <taxon>asterids</taxon>
        <taxon>campanulids</taxon>
        <taxon>Asterales</taxon>
        <taxon>Asteraceae</taxon>
        <taxon>Asteroideae</taxon>
        <taxon>Heliantheae alliance</taxon>
        <taxon>Millerieae</taxon>
        <taxon>Smallanthus</taxon>
    </lineage>
</organism>
<evidence type="ECO:0000313" key="2">
    <source>
        <dbReference type="Proteomes" id="UP001056120"/>
    </source>
</evidence>
<accession>A0ACB9IML7</accession>
<reference evidence="1 2" key="2">
    <citation type="journal article" date="2022" name="Mol. Ecol. Resour.">
        <title>The genomes of chicory, endive, great burdock and yacon provide insights into Asteraceae paleo-polyploidization history and plant inulin production.</title>
        <authorList>
            <person name="Fan W."/>
            <person name="Wang S."/>
            <person name="Wang H."/>
            <person name="Wang A."/>
            <person name="Jiang F."/>
            <person name="Liu H."/>
            <person name="Zhao H."/>
            <person name="Xu D."/>
            <person name="Zhang Y."/>
        </authorList>
    </citation>
    <scope>NUCLEOTIDE SEQUENCE [LARGE SCALE GENOMIC DNA]</scope>
    <source>
        <strain evidence="2">cv. Yunnan</strain>
        <tissue evidence="1">Leaves</tissue>
    </source>
</reference>